<keyword evidence="1" id="KW-1185">Reference proteome</keyword>
<dbReference type="WBParaSite" id="ACRNAN_Path_25.g93.t1">
    <property type="protein sequence ID" value="ACRNAN_Path_25.g93.t1"/>
    <property type="gene ID" value="ACRNAN_Path_25.g93"/>
</dbReference>
<evidence type="ECO:0000313" key="2">
    <source>
        <dbReference type="WBParaSite" id="ACRNAN_Path_25.g93.t1"/>
    </source>
</evidence>
<evidence type="ECO:0000313" key="1">
    <source>
        <dbReference type="Proteomes" id="UP000887540"/>
    </source>
</evidence>
<reference evidence="2" key="1">
    <citation type="submission" date="2022-11" db="UniProtKB">
        <authorList>
            <consortium name="WormBaseParasite"/>
        </authorList>
    </citation>
    <scope>IDENTIFICATION</scope>
</reference>
<accession>A0A914C448</accession>
<dbReference type="AlphaFoldDB" id="A0A914C448"/>
<dbReference type="Proteomes" id="UP000887540">
    <property type="component" value="Unplaced"/>
</dbReference>
<sequence length="112" mass="12632">MFVGYLAESLSKIRHGPDEERPFGFRQRKPLIPKDTVFNKDGLQLVHGKPIDTLDTEGNVLTICVWSYPLSTPINEEAANRKCSAIVFRSPSIFTDESSNRAPNIRRKNLCA</sequence>
<protein>
    <submittedName>
        <fullName evidence="2">Uncharacterized protein</fullName>
    </submittedName>
</protein>
<name>A0A914C448_9BILA</name>
<proteinExistence type="predicted"/>
<organism evidence="1 2">
    <name type="scientific">Acrobeloides nanus</name>
    <dbReference type="NCBI Taxonomy" id="290746"/>
    <lineage>
        <taxon>Eukaryota</taxon>
        <taxon>Metazoa</taxon>
        <taxon>Ecdysozoa</taxon>
        <taxon>Nematoda</taxon>
        <taxon>Chromadorea</taxon>
        <taxon>Rhabditida</taxon>
        <taxon>Tylenchina</taxon>
        <taxon>Cephalobomorpha</taxon>
        <taxon>Cephaloboidea</taxon>
        <taxon>Cephalobidae</taxon>
        <taxon>Acrobeloides</taxon>
    </lineage>
</organism>